<dbReference type="EMBL" id="CAIT01000009">
    <property type="protein sequence ID" value="CCH56007.1"/>
    <property type="molecule type" value="Genomic_DNA"/>
</dbReference>
<sequence length="478" mass="54584">MHRPYLYCLFLLLTCLVLSCVQVIGPEDYVAPQRPPTNPGNGGLPPQQQPTPQKRLFISNGQVRLGIDLNAGGAITYLSEASSSVNMVNNVDLGRQIQTSLYAGPIPYVINGKQPVPQWRTLGWNPVQTGDYYNNPARVVSYQQGETTLYVKTVPLIWPLFNEPAECVMEHWIELKENRVHVRCRFAVNRPDTTQYEARTQESPCVYLNGPYYRMIGYTGLQPFTNAPVSEFTEAGVTNRYSTENWIGLFNEQGRGVGLYRPNEFRYRSSFMGNSRTSGEYDFSSGYVNAEDFLLIDHNGQYEFDYTLILGSITDVRQYVYSQPRPARVPNYRFVNDRQGWYYSNATDSGWPIRNELNIRWSRVDTSKVNFRVSSPLVFWQATEVPRIYIQAAFQTRSTTARFSWRKPDEVDFYAINGRFIDFPIIGDGQYRTYEINLNGVPGWEGVIKQISLDPTPGQEPFEKGSTLRLRSVTASAP</sequence>
<gene>
    <name evidence="2" type="ORF">BN8_05309</name>
</gene>
<evidence type="ECO:0000256" key="1">
    <source>
        <dbReference type="SAM" id="MobiDB-lite"/>
    </source>
</evidence>
<protein>
    <submittedName>
        <fullName evidence="2">Uncharacterized protein</fullName>
    </submittedName>
</protein>
<reference evidence="2 3" key="1">
    <citation type="journal article" date="2012" name="J. Bacteriol.">
        <title>Genome Sequence of the Filamentous Bacterium Fibrisoma limi BUZ 3T.</title>
        <authorList>
            <person name="Filippini M."/>
            <person name="Qi W."/>
            <person name="Jaenicke S."/>
            <person name="Goesmann A."/>
            <person name="Smits T.H."/>
            <person name="Bagheri H.C."/>
        </authorList>
    </citation>
    <scope>NUCLEOTIDE SEQUENCE [LARGE SCALE GENOMIC DNA]</scope>
    <source>
        <strain evidence="3">BUZ 3T</strain>
    </source>
</reference>
<dbReference type="Proteomes" id="UP000009309">
    <property type="component" value="Unassembled WGS sequence"/>
</dbReference>
<comment type="caution">
    <text evidence="2">The sequence shown here is derived from an EMBL/GenBank/DDBJ whole genome shotgun (WGS) entry which is preliminary data.</text>
</comment>
<accession>I2GQ29</accession>
<dbReference type="PROSITE" id="PS51257">
    <property type="entry name" value="PROKAR_LIPOPROTEIN"/>
    <property type="match status" value="1"/>
</dbReference>
<name>I2GQ29_9BACT</name>
<proteinExistence type="predicted"/>
<feature type="region of interest" description="Disordered" evidence="1">
    <location>
        <begin position="31"/>
        <end position="52"/>
    </location>
</feature>
<keyword evidence="3" id="KW-1185">Reference proteome</keyword>
<dbReference type="RefSeq" id="WP_009284572.1">
    <property type="nucleotide sequence ID" value="NZ_CAIT01000009.1"/>
</dbReference>
<organism evidence="2 3">
    <name type="scientific">Fibrisoma limi BUZ 3</name>
    <dbReference type="NCBI Taxonomy" id="1185876"/>
    <lineage>
        <taxon>Bacteria</taxon>
        <taxon>Pseudomonadati</taxon>
        <taxon>Bacteroidota</taxon>
        <taxon>Cytophagia</taxon>
        <taxon>Cytophagales</taxon>
        <taxon>Spirosomataceae</taxon>
        <taxon>Fibrisoma</taxon>
    </lineage>
</organism>
<dbReference type="AlphaFoldDB" id="I2GQ29"/>
<dbReference type="eggNOG" id="ENOG502ZB47">
    <property type="taxonomic scope" value="Bacteria"/>
</dbReference>
<dbReference type="OrthoDB" id="633728at2"/>
<evidence type="ECO:0000313" key="3">
    <source>
        <dbReference type="Proteomes" id="UP000009309"/>
    </source>
</evidence>
<dbReference type="STRING" id="1185876.BN8_05309"/>
<evidence type="ECO:0000313" key="2">
    <source>
        <dbReference type="EMBL" id="CCH56007.1"/>
    </source>
</evidence>